<dbReference type="Proteomes" id="UP000836387">
    <property type="component" value="Unassembled WGS sequence"/>
</dbReference>
<name>A0ACA9U6J6_BIOOC</name>
<gene>
    <name evidence="1" type="ORF">CRV2_00013960</name>
</gene>
<reference evidence="1" key="2">
    <citation type="submission" date="2021-10" db="EMBL/GenBank/DDBJ databases">
        <authorList>
            <person name="Piombo E."/>
        </authorList>
    </citation>
    <scope>NUCLEOTIDE SEQUENCE</scope>
</reference>
<accession>A0ACA9U6J6</accession>
<comment type="caution">
    <text evidence="1">The sequence shown here is derived from an EMBL/GenBank/DDBJ whole genome shotgun (WGS) entry which is preliminary data.</text>
</comment>
<evidence type="ECO:0000313" key="2">
    <source>
        <dbReference type="Proteomes" id="UP000836387"/>
    </source>
</evidence>
<dbReference type="EMBL" id="CADEHS020000024">
    <property type="protein sequence ID" value="CAG9948422.1"/>
    <property type="molecule type" value="Genomic_DNA"/>
</dbReference>
<protein>
    <submittedName>
        <fullName evidence="1">Uncharacterized protein</fullName>
    </submittedName>
</protein>
<proteinExistence type="predicted"/>
<reference evidence="1" key="1">
    <citation type="submission" date="2020-04" db="EMBL/GenBank/DDBJ databases">
        <authorList>
            <person name="Broberg M."/>
        </authorList>
    </citation>
    <scope>NUCLEOTIDE SEQUENCE</scope>
</reference>
<sequence length="85" mass="9733">MVQLALNEWAHPRVLTERAFTPFSVGPRQCTGKTLAYAELRHVATILLRHYDIEFADGYDPETIMKDQVTAQPGKVMCVFKPREQ</sequence>
<evidence type="ECO:0000313" key="1">
    <source>
        <dbReference type="EMBL" id="CAG9948422.1"/>
    </source>
</evidence>
<organism evidence="1 2">
    <name type="scientific">Clonostachys rosea f. rosea IK726</name>
    <dbReference type="NCBI Taxonomy" id="1349383"/>
    <lineage>
        <taxon>Eukaryota</taxon>
        <taxon>Fungi</taxon>
        <taxon>Dikarya</taxon>
        <taxon>Ascomycota</taxon>
        <taxon>Pezizomycotina</taxon>
        <taxon>Sordariomycetes</taxon>
        <taxon>Hypocreomycetidae</taxon>
        <taxon>Hypocreales</taxon>
        <taxon>Bionectriaceae</taxon>
        <taxon>Clonostachys</taxon>
    </lineage>
</organism>
<keyword evidence="2" id="KW-1185">Reference proteome</keyword>